<evidence type="ECO:0000256" key="6">
    <source>
        <dbReference type="ARBA" id="ARBA00023136"/>
    </source>
</evidence>
<dbReference type="AlphaFoldDB" id="A0AAV0T3N6"/>
<gene>
    <name evidence="10" type="ORF">HBR001_LOCUS754</name>
</gene>
<dbReference type="EMBL" id="CANTFL010000086">
    <property type="protein sequence ID" value="CAI5711971.1"/>
    <property type="molecule type" value="Genomic_DNA"/>
</dbReference>
<keyword evidence="4" id="KW-0732">Signal</keyword>
<dbReference type="GO" id="GO:0016020">
    <property type="term" value="C:membrane"/>
    <property type="evidence" value="ECO:0007669"/>
    <property type="project" value="UniProtKB-SubCell"/>
</dbReference>
<dbReference type="Pfam" id="PF01105">
    <property type="entry name" value="EMP24_GP25L"/>
    <property type="match status" value="1"/>
</dbReference>
<dbReference type="PROSITE" id="PS50866">
    <property type="entry name" value="GOLD"/>
    <property type="match status" value="1"/>
</dbReference>
<keyword evidence="11" id="KW-1185">Reference proteome</keyword>
<evidence type="ECO:0000256" key="8">
    <source>
        <dbReference type="SAM" id="Phobius"/>
    </source>
</evidence>
<dbReference type="Proteomes" id="UP001162031">
    <property type="component" value="Unassembled WGS sequence"/>
</dbReference>
<accession>A0AAV0T3N6</accession>
<dbReference type="InterPro" id="IPR015720">
    <property type="entry name" value="Emp24-like"/>
</dbReference>
<evidence type="ECO:0000256" key="1">
    <source>
        <dbReference type="ARBA" id="ARBA00004479"/>
    </source>
</evidence>
<evidence type="ECO:0000256" key="4">
    <source>
        <dbReference type="ARBA" id="ARBA00022729"/>
    </source>
</evidence>
<evidence type="ECO:0000313" key="11">
    <source>
        <dbReference type="Proteomes" id="UP001162031"/>
    </source>
</evidence>
<evidence type="ECO:0000256" key="5">
    <source>
        <dbReference type="ARBA" id="ARBA00022989"/>
    </source>
</evidence>
<reference evidence="10" key="1">
    <citation type="submission" date="2022-12" db="EMBL/GenBank/DDBJ databases">
        <authorList>
            <person name="Webb A."/>
        </authorList>
    </citation>
    <scope>NUCLEOTIDE SEQUENCE</scope>
    <source>
        <strain evidence="10">Hp1</strain>
    </source>
</reference>
<name>A0AAV0T3N6_HYABA</name>
<evidence type="ECO:0000256" key="3">
    <source>
        <dbReference type="ARBA" id="ARBA00022692"/>
    </source>
</evidence>
<keyword evidence="3 7" id="KW-0812">Transmembrane</keyword>
<comment type="caution">
    <text evidence="10">The sequence shown here is derived from an EMBL/GenBank/DDBJ whole genome shotgun (WGS) entry which is preliminary data.</text>
</comment>
<dbReference type="PANTHER" id="PTHR22811">
    <property type="entry name" value="TRANSMEMBRANE EMP24 DOMAIN-CONTAINING PROTEIN"/>
    <property type="match status" value="1"/>
</dbReference>
<keyword evidence="6 8" id="KW-0472">Membrane</keyword>
<protein>
    <recommendedName>
        <fullName evidence="9">GOLD domain-containing protein</fullName>
    </recommendedName>
</protein>
<comment type="subcellular location">
    <subcellularLocation>
        <location evidence="1 7">Membrane</location>
        <topology evidence="1 7">Single-pass type I membrane protein</topology>
    </subcellularLocation>
</comment>
<dbReference type="InterPro" id="IPR009038">
    <property type="entry name" value="GOLD_dom"/>
</dbReference>
<evidence type="ECO:0000256" key="2">
    <source>
        <dbReference type="ARBA" id="ARBA00007104"/>
    </source>
</evidence>
<evidence type="ECO:0000256" key="7">
    <source>
        <dbReference type="RuleBase" id="RU003827"/>
    </source>
</evidence>
<comment type="similarity">
    <text evidence="2 7">Belongs to the EMP24/GP25L family.</text>
</comment>
<keyword evidence="5 8" id="KW-1133">Transmembrane helix</keyword>
<evidence type="ECO:0000259" key="9">
    <source>
        <dbReference type="PROSITE" id="PS50866"/>
    </source>
</evidence>
<feature type="domain" description="GOLD" evidence="9">
    <location>
        <begin position="35"/>
        <end position="194"/>
    </location>
</feature>
<proteinExistence type="inferred from homology"/>
<sequence length="240" mass="27759">MARGAVQLAASLALWAAGGPTPLHGLIFELDGHAEECFHEYVRTKRTAYLSIGVLEASSAYDVRLRAFGPFATYPEQAHVEKNFFDHVVVTPFDEESQNVEQSGFNFDSEHRGGWYRFCLGNLHDSSPKVIEWRTSLELTNAEDVGEEDKLDEQTRREHLEVAMTSLRRLRSLLELIRNEQEYYRARVHRHVQTLESSESRIVYYTVVELVVLGAIYAAQSFLLHKWFQDRGYFSKREWV</sequence>
<organism evidence="10 11">
    <name type="scientific">Hyaloperonospora brassicae</name>
    <name type="common">Brassica downy mildew</name>
    <name type="synonym">Peronospora brassicae</name>
    <dbReference type="NCBI Taxonomy" id="162125"/>
    <lineage>
        <taxon>Eukaryota</taxon>
        <taxon>Sar</taxon>
        <taxon>Stramenopiles</taxon>
        <taxon>Oomycota</taxon>
        <taxon>Peronosporomycetes</taxon>
        <taxon>Peronosporales</taxon>
        <taxon>Peronosporaceae</taxon>
        <taxon>Hyaloperonospora</taxon>
    </lineage>
</organism>
<feature type="transmembrane region" description="Helical" evidence="8">
    <location>
        <begin position="202"/>
        <end position="224"/>
    </location>
</feature>
<evidence type="ECO:0000313" key="10">
    <source>
        <dbReference type="EMBL" id="CAI5711971.1"/>
    </source>
</evidence>
<dbReference type="SMART" id="SM01190">
    <property type="entry name" value="EMP24_GP25L"/>
    <property type="match status" value="1"/>
</dbReference>